<dbReference type="STRING" id="306540.SAMN05421839_1069"/>
<evidence type="ECO:0000313" key="3">
    <source>
        <dbReference type="Proteomes" id="UP000242243"/>
    </source>
</evidence>
<dbReference type="NCBIfam" id="TIGR01563">
    <property type="entry name" value="gp16_SPP1"/>
    <property type="match status" value="1"/>
</dbReference>
<accession>A0A1I5MLF7</accession>
<reference evidence="2 3" key="1">
    <citation type="submission" date="2016-10" db="EMBL/GenBank/DDBJ databases">
        <authorList>
            <person name="de Groot N.N."/>
        </authorList>
    </citation>
    <scope>NUCLEOTIDE SEQUENCE [LARGE SCALE GENOMIC DNA]</scope>
    <source>
        <strain evidence="2 3">DSM 17073</strain>
    </source>
</reference>
<proteinExistence type="predicted"/>
<dbReference type="InterPro" id="IPR008767">
    <property type="entry name" value="Phage_SPP1_head-tail_adaptor"/>
</dbReference>
<dbReference type="Proteomes" id="UP000321547">
    <property type="component" value="Unassembled WGS sequence"/>
</dbReference>
<dbReference type="EMBL" id="BJWI01000041">
    <property type="protein sequence ID" value="GEM02500.1"/>
    <property type="molecule type" value="Genomic_DNA"/>
</dbReference>
<evidence type="ECO:0000313" key="4">
    <source>
        <dbReference type="Proteomes" id="UP000321547"/>
    </source>
</evidence>
<dbReference type="RefSeq" id="WP_089830437.1">
    <property type="nucleotide sequence ID" value="NZ_BJWI01000041.1"/>
</dbReference>
<gene>
    <name evidence="1" type="ORF">HHA03_20320</name>
    <name evidence="2" type="ORF">SAMN05421839_1069</name>
</gene>
<organism evidence="2 3">
    <name type="scientific">Halolactibacillus halophilus</name>
    <dbReference type="NCBI Taxonomy" id="306540"/>
    <lineage>
        <taxon>Bacteria</taxon>
        <taxon>Bacillati</taxon>
        <taxon>Bacillota</taxon>
        <taxon>Bacilli</taxon>
        <taxon>Bacillales</taxon>
        <taxon>Bacillaceae</taxon>
        <taxon>Halolactibacillus</taxon>
    </lineage>
</organism>
<keyword evidence="4" id="KW-1185">Reference proteome</keyword>
<dbReference type="Proteomes" id="UP000242243">
    <property type="component" value="Unassembled WGS sequence"/>
</dbReference>
<dbReference type="AlphaFoldDB" id="A0A1I5MLF7"/>
<dbReference type="EMBL" id="FOXC01000006">
    <property type="protein sequence ID" value="SFP10379.1"/>
    <property type="molecule type" value="Genomic_DNA"/>
</dbReference>
<evidence type="ECO:0000313" key="1">
    <source>
        <dbReference type="EMBL" id="GEM02500.1"/>
    </source>
</evidence>
<dbReference type="OrthoDB" id="2971817at2"/>
<evidence type="ECO:0000313" key="2">
    <source>
        <dbReference type="EMBL" id="SFP10379.1"/>
    </source>
</evidence>
<sequence length="103" mass="11946">MNFDIEIEIGKLIEMIEHGEVIQSVDWYRRLANQLDDNRSEFYQAARSGLKPELTFEINDFEYSNENFVRYNGQQYTIVRASKQGDMRELVCSSQVGSEVNGA</sequence>
<protein>
    <submittedName>
        <fullName evidence="2">Phage head-tail adaptor, putative, SPP1 family</fullName>
    </submittedName>
</protein>
<reference evidence="1 4" key="2">
    <citation type="submission" date="2019-07" db="EMBL/GenBank/DDBJ databases">
        <title>Whole genome shotgun sequence of Halolactibacillus halophilus NBRC 100868.</title>
        <authorList>
            <person name="Hosoyama A."/>
            <person name="Uohara A."/>
            <person name="Ohji S."/>
            <person name="Ichikawa N."/>
        </authorList>
    </citation>
    <scope>NUCLEOTIDE SEQUENCE [LARGE SCALE GENOMIC DNA]</scope>
    <source>
        <strain evidence="1 4">NBRC 100868</strain>
    </source>
</reference>
<name>A0A1I5MLF7_9BACI</name>